<name>A0A0D9QPG5_PLAFR</name>
<accession>A0A0D9QPG5</accession>
<evidence type="ECO:0000313" key="3">
    <source>
        <dbReference type="Proteomes" id="UP000054561"/>
    </source>
</evidence>
<dbReference type="AlphaFoldDB" id="A0A0D9QPG5"/>
<sequence>MDQHTVLKEIKQSKNNCEAFFERHFRGFLPRARGVEYEEGFTTKESEELQKRVDSLWEAVKAEKEYINGEINAEAEKYRGMAMETKTHVEAMQVEMGELFSNINVADRKETAGERDLDGGVQTGEGNNWKSGTSFSSDSDSSGDAEVGRQCGEGPHYETHELETVLRKSIDAKSRLENIKRGLLFLKAFPSLKKNMNELFLIVKNVQLDINEKINKAIMLHSNMLYINEHEEIISYFKIYLSSIDVCIYSAEFFEDFFALLNSILSFFITDSASQVDLNRIIHIYVQTFSTYLKFIHMYIYSEGYVIEEITKRIVHFMVANFRKTFFKFTQSESGTAVHNAVINYYEYFTTFIEEHEEAMRRLVQQICAEVAEDSGEGGERGQVDHHEDDFLLRLYKEAIQVVGHLVGEQTKQLRDDKSGASKWKGTATHKIMDALSVSINILSNSPFLIGKKKMLSRIINEAIFMSDDVMAEHIVNLSDASHFDMHCFEEINTKVSTFDRNDIMAENKLHNFFTELEEDITKIIEKKKKEMNSKEIFNSPFFKFIPFFSFTFNHDTEFLLLFINVYNFVYEIIYNMKDQIRRKEENEKKKKKSWTGIDQDDHDSRYVCMRQDFDSSNQVIQYVKSAMTTFIQILNTFVNITKLYESFGKFLFERTYGHFTSKSLLNAISKSYLNRQAKYPKGVDLNIGHVHDYFEKGDFPRRVPSKYVPTGEFSAGEERRAKRPAEQHVTSQRGETSSPEDDPPREVEVEVEAEEELDEHECGKHLLKSSLCKLNDIKNTIIKNVIHFALIPLYTYTNKYTTKVCALRKEDKVKTLDPDENICFIVESIFLYVQTFHEHESKYLTDLLFEHLAEMFLSSVGSIPHVNETLLRQLQADTQYFIDVCKRLKVRNYKPFFLFSCSLSFVLTRESREGSRDDASDVRAEVQAYLSDCVKREGQEQGSVHPFGITNDDAATVDTRVTRLLSCLQ</sequence>
<feature type="compositionally biased region" description="Polar residues" evidence="1">
    <location>
        <begin position="729"/>
        <end position="738"/>
    </location>
</feature>
<evidence type="ECO:0000256" key="1">
    <source>
        <dbReference type="SAM" id="MobiDB-lite"/>
    </source>
</evidence>
<dbReference type="OrthoDB" id="66881at2759"/>
<proteinExistence type="predicted"/>
<dbReference type="GeneID" id="24267061"/>
<feature type="region of interest" description="Disordered" evidence="1">
    <location>
        <begin position="706"/>
        <end position="747"/>
    </location>
</feature>
<dbReference type="OMA" id="ENICFIV"/>
<feature type="region of interest" description="Disordered" evidence="1">
    <location>
        <begin position="111"/>
        <end position="155"/>
    </location>
</feature>
<organism evidence="2 3">
    <name type="scientific">Plasmodium fragile</name>
    <dbReference type="NCBI Taxonomy" id="5857"/>
    <lineage>
        <taxon>Eukaryota</taxon>
        <taxon>Sar</taxon>
        <taxon>Alveolata</taxon>
        <taxon>Apicomplexa</taxon>
        <taxon>Aconoidasida</taxon>
        <taxon>Haemosporida</taxon>
        <taxon>Plasmodiidae</taxon>
        <taxon>Plasmodium</taxon>
        <taxon>Plasmodium (Plasmodium)</taxon>
    </lineage>
</organism>
<feature type="compositionally biased region" description="Low complexity" evidence="1">
    <location>
        <begin position="131"/>
        <end position="144"/>
    </location>
</feature>
<protein>
    <recommendedName>
        <fullName evidence="4">Exocyst complex component Sec10</fullName>
    </recommendedName>
</protein>
<gene>
    <name evidence="2" type="ORF">AK88_01747</name>
</gene>
<dbReference type="RefSeq" id="XP_012334805.1">
    <property type="nucleotide sequence ID" value="XM_012479382.1"/>
</dbReference>
<feature type="compositionally biased region" description="Basic and acidic residues" evidence="1">
    <location>
        <begin position="717"/>
        <end position="727"/>
    </location>
</feature>
<keyword evidence="3" id="KW-1185">Reference proteome</keyword>
<evidence type="ECO:0008006" key="4">
    <source>
        <dbReference type="Google" id="ProtNLM"/>
    </source>
</evidence>
<dbReference type="VEuPathDB" id="PlasmoDB:AK88_01747"/>
<evidence type="ECO:0000313" key="2">
    <source>
        <dbReference type="EMBL" id="KJP88667.1"/>
    </source>
</evidence>
<dbReference type="Proteomes" id="UP000054561">
    <property type="component" value="Unassembled WGS sequence"/>
</dbReference>
<reference evidence="2 3" key="1">
    <citation type="submission" date="2014-03" db="EMBL/GenBank/DDBJ databases">
        <title>The Genome Sequence of Plasmodium fragile nilgiri.</title>
        <authorList>
            <consortium name="The Broad Institute Genomics Platform"/>
            <consortium name="The Broad Institute Genome Sequencing Center for Infectious Disease"/>
            <person name="Neafsey D."/>
            <person name="Duraisingh M."/>
            <person name="Young S.K."/>
            <person name="Zeng Q."/>
            <person name="Gargeya S."/>
            <person name="Abouelleil A."/>
            <person name="Alvarado L."/>
            <person name="Chapman S.B."/>
            <person name="Gainer-Dewar J."/>
            <person name="Goldberg J."/>
            <person name="Griggs A."/>
            <person name="Gujja S."/>
            <person name="Hansen M."/>
            <person name="Howarth C."/>
            <person name="Imamovic A."/>
            <person name="Larimer J."/>
            <person name="Pearson M."/>
            <person name="Poon T.W."/>
            <person name="Priest M."/>
            <person name="Roberts A."/>
            <person name="Saif S."/>
            <person name="Shea T."/>
            <person name="Sykes S."/>
            <person name="Wortman J."/>
            <person name="Nusbaum C."/>
            <person name="Birren B."/>
        </authorList>
    </citation>
    <scope>NUCLEOTIDE SEQUENCE [LARGE SCALE GENOMIC DNA]</scope>
    <source>
        <strain evidence="3">nilgiri</strain>
    </source>
</reference>
<dbReference type="EMBL" id="KQ001659">
    <property type="protein sequence ID" value="KJP88667.1"/>
    <property type="molecule type" value="Genomic_DNA"/>
</dbReference>